<dbReference type="RefSeq" id="WP_115815306.1">
    <property type="nucleotide sequence ID" value="NZ_QUNI01000036.1"/>
</dbReference>
<reference evidence="1 2" key="1">
    <citation type="submission" date="2018-08" db="EMBL/GenBank/DDBJ databases">
        <title>Genomic Encyclopedia of Archaeal and Bacterial Type Strains, Phase II (KMG-II): from individual species to whole genera.</title>
        <authorList>
            <person name="Goeker M."/>
        </authorList>
    </citation>
    <scope>NUCLEOTIDE SEQUENCE [LARGE SCALE GENOMIC DNA]</scope>
    <source>
        <strain evidence="1 2">DSM 100880</strain>
    </source>
</reference>
<accession>A0A3E0DVA4</accession>
<dbReference type="Proteomes" id="UP000257136">
    <property type="component" value="Unassembled WGS sequence"/>
</dbReference>
<dbReference type="EMBL" id="QUNI01000036">
    <property type="protein sequence ID" value="REG88542.1"/>
    <property type="molecule type" value="Genomic_DNA"/>
</dbReference>
<proteinExistence type="predicted"/>
<evidence type="ECO:0000313" key="1">
    <source>
        <dbReference type="EMBL" id="REG88542.1"/>
    </source>
</evidence>
<dbReference type="OrthoDB" id="7283415at2"/>
<comment type="caution">
    <text evidence="1">The sequence shown here is derived from an EMBL/GenBank/DDBJ whole genome shotgun (WGS) entry which is preliminary data.</text>
</comment>
<organism evidence="1 2">
    <name type="scientific">Flavobacterium aquicola</name>
    <dbReference type="NCBI Taxonomy" id="1682742"/>
    <lineage>
        <taxon>Bacteria</taxon>
        <taxon>Pseudomonadati</taxon>
        <taxon>Bacteroidota</taxon>
        <taxon>Flavobacteriia</taxon>
        <taxon>Flavobacteriales</taxon>
        <taxon>Flavobacteriaceae</taxon>
        <taxon>Flavobacterium</taxon>
    </lineage>
</organism>
<gene>
    <name evidence="1" type="ORF">C8P67_1363</name>
</gene>
<name>A0A3E0DVA4_9FLAO</name>
<dbReference type="AlphaFoldDB" id="A0A3E0DVA4"/>
<evidence type="ECO:0000313" key="2">
    <source>
        <dbReference type="Proteomes" id="UP000257136"/>
    </source>
</evidence>
<keyword evidence="2" id="KW-1185">Reference proteome</keyword>
<sequence>MALRYNLPNTVISPKDNVSNIRVLIDTGNTHGSFSVARIEWNGDDVLAVRWNINEKEATHPDKVSGKNICLGEPNSRGYSTWFVLPDDFLAELLKNSKLNADINQYLKEK</sequence>
<protein>
    <submittedName>
        <fullName evidence="1">Uncharacterized protein</fullName>
    </submittedName>
</protein>